<protein>
    <recommendedName>
        <fullName evidence="8">Protein kinase domain-containing protein</fullName>
    </recommendedName>
</protein>
<dbReference type="Gene3D" id="1.10.510.10">
    <property type="entry name" value="Transferase(Phosphotransferase) domain 1"/>
    <property type="match status" value="1"/>
</dbReference>
<dbReference type="PRINTS" id="PR00109">
    <property type="entry name" value="TYRKINASE"/>
</dbReference>
<keyword evidence="2" id="KW-0723">Serine/threonine-protein kinase</keyword>
<feature type="region of interest" description="Disordered" evidence="7">
    <location>
        <begin position="545"/>
        <end position="579"/>
    </location>
</feature>
<keyword evidence="5" id="KW-0418">Kinase</keyword>
<name>A0A4S4L770_9AGAM</name>
<dbReference type="InterPro" id="IPR001245">
    <property type="entry name" value="Ser-Thr/Tyr_kinase_cat_dom"/>
</dbReference>
<dbReference type="EMBL" id="SGPK01000155">
    <property type="protein sequence ID" value="THH07197.1"/>
    <property type="molecule type" value="Genomic_DNA"/>
</dbReference>
<evidence type="ECO:0000313" key="10">
    <source>
        <dbReference type="Proteomes" id="UP000308199"/>
    </source>
</evidence>
<dbReference type="PROSITE" id="PS00108">
    <property type="entry name" value="PROTEIN_KINASE_ST"/>
    <property type="match status" value="1"/>
</dbReference>
<dbReference type="InterPro" id="IPR050940">
    <property type="entry name" value="Actin_reg-Ser/Thr_kinase"/>
</dbReference>
<keyword evidence="3" id="KW-0808">Transferase</keyword>
<keyword evidence="4" id="KW-0547">Nucleotide-binding</keyword>
<dbReference type="GO" id="GO:0005524">
    <property type="term" value="F:ATP binding"/>
    <property type="evidence" value="ECO:0007669"/>
    <property type="project" value="UniProtKB-KW"/>
</dbReference>
<comment type="caution">
    <text evidence="9">The sequence shown here is derived from an EMBL/GenBank/DDBJ whole genome shotgun (WGS) entry which is preliminary data.</text>
</comment>
<evidence type="ECO:0000256" key="5">
    <source>
        <dbReference type="ARBA" id="ARBA00022777"/>
    </source>
</evidence>
<sequence>MVSASEERPFDVIPYEDIKGDWKKLGSYLGIDVAIKEVLPSTDYDVAKYFEREWRLMKECRHPNVVLYLGLSRAPEPDGRIFIISEFIENGNLRLHIHDKTKPFPWKLRISFATDITRALAYLHARKCLHRDLKGENLLVTSNGRLKITDFGFARIAARNAEESKRLTFCGTDAYMSPEILLGEEFSLSTDVFSLGVILCEIGARKLADDYTFKRAAPTFEINVDEVHTLVGGSAGCPPAFMQLALDCLSEDPRRRPDMVNILERLRDIELEVLARPSEADDVHVGSVKFIAGNRRPGAAPRIPSFGMGVAKKVNGNGKKIDDSSSDEGDSDEDELIEAIKRLDGDLGGASQEALFRGTNGGRDSDYSTTVIRSHSAQATNTVQPSLSSILTIRSPQTTDAGQEVLPSSASVGSIESFHTASSSISIAAATEGSSLGTSTIRGAAPSSLIHRFTLIKPGVRRQVNHTGARVGSPARGDRDRDEPGSPAGNPFGFFFSSALAAKCDICILFLPKMKELPVMPTLFYRAHTKCGEVAPMDCGIRPARPRVPQTYVPGSPLYKAKQAGKSAPSSPSPLPRRH</sequence>
<dbReference type="Gene3D" id="3.30.200.20">
    <property type="entry name" value="Phosphorylase Kinase, domain 1"/>
    <property type="match status" value="1"/>
</dbReference>
<evidence type="ECO:0000256" key="7">
    <source>
        <dbReference type="SAM" id="MobiDB-lite"/>
    </source>
</evidence>
<dbReference type="Proteomes" id="UP000308199">
    <property type="component" value="Unassembled WGS sequence"/>
</dbReference>
<dbReference type="InterPro" id="IPR008271">
    <property type="entry name" value="Ser/Thr_kinase_AS"/>
</dbReference>
<dbReference type="InterPro" id="IPR011009">
    <property type="entry name" value="Kinase-like_dom_sf"/>
</dbReference>
<comment type="similarity">
    <text evidence="1">Belongs to the protein kinase superfamily. TKL Ser/Thr protein kinase family.</text>
</comment>
<dbReference type="PANTHER" id="PTHR46485">
    <property type="entry name" value="LIM DOMAIN KINASE 1"/>
    <property type="match status" value="1"/>
</dbReference>
<feature type="region of interest" description="Disordered" evidence="7">
    <location>
        <begin position="464"/>
        <end position="486"/>
    </location>
</feature>
<dbReference type="Pfam" id="PF07714">
    <property type="entry name" value="PK_Tyr_Ser-Thr"/>
    <property type="match status" value="1"/>
</dbReference>
<evidence type="ECO:0000256" key="4">
    <source>
        <dbReference type="ARBA" id="ARBA00022741"/>
    </source>
</evidence>
<dbReference type="InterPro" id="IPR000719">
    <property type="entry name" value="Prot_kinase_dom"/>
</dbReference>
<dbReference type="SUPFAM" id="SSF56112">
    <property type="entry name" value="Protein kinase-like (PK-like)"/>
    <property type="match status" value="1"/>
</dbReference>
<dbReference type="OrthoDB" id="4062651at2759"/>
<evidence type="ECO:0000256" key="2">
    <source>
        <dbReference type="ARBA" id="ARBA00022527"/>
    </source>
</evidence>
<accession>A0A4S4L770</accession>
<dbReference type="SMART" id="SM00220">
    <property type="entry name" value="S_TKc"/>
    <property type="match status" value="1"/>
</dbReference>
<evidence type="ECO:0000259" key="8">
    <source>
        <dbReference type="PROSITE" id="PS50011"/>
    </source>
</evidence>
<proteinExistence type="inferred from homology"/>
<keyword evidence="10" id="KW-1185">Reference proteome</keyword>
<organism evidence="9 10">
    <name type="scientific">Phellinidium pouzarii</name>
    <dbReference type="NCBI Taxonomy" id="167371"/>
    <lineage>
        <taxon>Eukaryota</taxon>
        <taxon>Fungi</taxon>
        <taxon>Dikarya</taxon>
        <taxon>Basidiomycota</taxon>
        <taxon>Agaricomycotina</taxon>
        <taxon>Agaricomycetes</taxon>
        <taxon>Hymenochaetales</taxon>
        <taxon>Hymenochaetaceae</taxon>
        <taxon>Phellinidium</taxon>
    </lineage>
</organism>
<dbReference type="GO" id="GO:0004674">
    <property type="term" value="F:protein serine/threonine kinase activity"/>
    <property type="evidence" value="ECO:0007669"/>
    <property type="project" value="UniProtKB-KW"/>
</dbReference>
<evidence type="ECO:0000256" key="1">
    <source>
        <dbReference type="ARBA" id="ARBA00005843"/>
    </source>
</evidence>
<dbReference type="PANTHER" id="PTHR46485:SF5">
    <property type="entry name" value="CENTER DIVIDER, ISOFORM A"/>
    <property type="match status" value="1"/>
</dbReference>
<dbReference type="AlphaFoldDB" id="A0A4S4L770"/>
<evidence type="ECO:0000256" key="3">
    <source>
        <dbReference type="ARBA" id="ARBA00022679"/>
    </source>
</evidence>
<evidence type="ECO:0000256" key="6">
    <source>
        <dbReference type="ARBA" id="ARBA00022840"/>
    </source>
</evidence>
<evidence type="ECO:0000313" key="9">
    <source>
        <dbReference type="EMBL" id="THH07197.1"/>
    </source>
</evidence>
<dbReference type="CDD" id="cd13999">
    <property type="entry name" value="STKc_MAP3K-like"/>
    <property type="match status" value="1"/>
</dbReference>
<dbReference type="PROSITE" id="PS50011">
    <property type="entry name" value="PROTEIN_KINASE_DOM"/>
    <property type="match status" value="1"/>
</dbReference>
<gene>
    <name evidence="9" type="ORF">EW145_g3552</name>
</gene>
<feature type="domain" description="Protein kinase" evidence="8">
    <location>
        <begin position="1"/>
        <end position="271"/>
    </location>
</feature>
<reference evidence="9 10" key="1">
    <citation type="submission" date="2019-02" db="EMBL/GenBank/DDBJ databases">
        <title>Genome sequencing of the rare red list fungi Phellinidium pouzarii.</title>
        <authorList>
            <person name="Buettner E."/>
            <person name="Kellner H."/>
        </authorList>
    </citation>
    <scope>NUCLEOTIDE SEQUENCE [LARGE SCALE GENOMIC DNA]</scope>
    <source>
        <strain evidence="9 10">DSM 108285</strain>
    </source>
</reference>
<keyword evidence="6" id="KW-0067">ATP-binding</keyword>